<keyword evidence="10 13" id="KW-0067">ATP-binding</keyword>
<keyword evidence="5 13" id="KW-0444">Lipid biosynthesis</keyword>
<evidence type="ECO:0000256" key="8">
    <source>
        <dbReference type="ARBA" id="ARBA00022741"/>
    </source>
</evidence>
<dbReference type="Proteomes" id="UP000011058">
    <property type="component" value="Chromosome"/>
</dbReference>
<dbReference type="HOGENOM" id="CLU_038816_6_0_10"/>
<evidence type="ECO:0000256" key="6">
    <source>
        <dbReference type="ARBA" id="ARBA00022556"/>
    </source>
</evidence>
<accession>I0KB14</accession>
<evidence type="ECO:0000256" key="12">
    <source>
        <dbReference type="ARBA" id="ARBA00029757"/>
    </source>
</evidence>
<keyword evidence="11 13" id="KW-0443">Lipid metabolism</keyword>
<dbReference type="GO" id="GO:0005886">
    <property type="term" value="C:plasma membrane"/>
    <property type="evidence" value="ECO:0007669"/>
    <property type="project" value="TreeGrafter"/>
</dbReference>
<evidence type="ECO:0000256" key="2">
    <source>
        <dbReference type="ARBA" id="ARBA00004870"/>
    </source>
</evidence>
<dbReference type="PANTHER" id="PTHR42724">
    <property type="entry name" value="TETRAACYLDISACCHARIDE 4'-KINASE"/>
    <property type="match status" value="1"/>
</dbReference>
<gene>
    <name evidence="13 14" type="primary">lpxK</name>
    <name evidence="14" type="ORF">FAES_3309</name>
</gene>
<dbReference type="GO" id="GO:0005524">
    <property type="term" value="F:ATP binding"/>
    <property type="evidence" value="ECO:0007669"/>
    <property type="project" value="UniProtKB-UniRule"/>
</dbReference>
<keyword evidence="6 13" id="KW-0441">Lipid A biosynthesis</keyword>
<keyword evidence="8 13" id="KW-0547">Nucleotide-binding</keyword>
<dbReference type="PATRIC" id="fig|1166018.3.peg.5084"/>
<evidence type="ECO:0000256" key="4">
    <source>
        <dbReference type="ARBA" id="ARBA00016436"/>
    </source>
</evidence>
<dbReference type="EMBL" id="HE796683">
    <property type="protein sequence ID" value="CCH01317.1"/>
    <property type="molecule type" value="Genomic_DNA"/>
</dbReference>
<reference evidence="14 15" key="1">
    <citation type="journal article" date="2012" name="J. Bacteriol.">
        <title>Genome Sequence of Fibrella aestuarina BUZ 2T, a Filamentous Marine Bacterium.</title>
        <authorList>
            <person name="Filippini M."/>
            <person name="Qi W."/>
            <person name="Blom J."/>
            <person name="Goesmann A."/>
            <person name="Smits T.H."/>
            <person name="Bagheri H.C."/>
        </authorList>
    </citation>
    <scope>NUCLEOTIDE SEQUENCE [LARGE SCALE GENOMIC DNA]</scope>
    <source>
        <strain evidence="15">BUZ 2T</strain>
    </source>
</reference>
<dbReference type="RefSeq" id="WP_015332416.1">
    <property type="nucleotide sequence ID" value="NC_020054.1"/>
</dbReference>
<dbReference type="GO" id="GO:0009244">
    <property type="term" value="P:lipopolysaccharide core region biosynthetic process"/>
    <property type="evidence" value="ECO:0007669"/>
    <property type="project" value="TreeGrafter"/>
</dbReference>
<evidence type="ECO:0000256" key="5">
    <source>
        <dbReference type="ARBA" id="ARBA00022516"/>
    </source>
</evidence>
<evidence type="ECO:0000256" key="10">
    <source>
        <dbReference type="ARBA" id="ARBA00022840"/>
    </source>
</evidence>
<feature type="binding site" evidence="13">
    <location>
        <begin position="42"/>
        <end position="49"/>
    </location>
    <ligand>
        <name>ATP</name>
        <dbReference type="ChEBI" id="CHEBI:30616"/>
    </ligand>
</feature>
<evidence type="ECO:0000256" key="7">
    <source>
        <dbReference type="ARBA" id="ARBA00022679"/>
    </source>
</evidence>
<dbReference type="KEGG" id="fae:FAES_3309"/>
<dbReference type="EC" id="2.7.1.130" evidence="3 13"/>
<proteinExistence type="inferred from homology"/>
<dbReference type="InterPro" id="IPR003758">
    <property type="entry name" value="LpxK"/>
</dbReference>
<dbReference type="NCBIfam" id="TIGR00682">
    <property type="entry name" value="lpxK"/>
    <property type="match status" value="1"/>
</dbReference>
<dbReference type="GO" id="GO:0009245">
    <property type="term" value="P:lipid A biosynthetic process"/>
    <property type="evidence" value="ECO:0007669"/>
    <property type="project" value="UniProtKB-UniRule"/>
</dbReference>
<evidence type="ECO:0000256" key="3">
    <source>
        <dbReference type="ARBA" id="ARBA00012071"/>
    </source>
</evidence>
<dbReference type="eggNOG" id="COG1663">
    <property type="taxonomic scope" value="Bacteria"/>
</dbReference>
<organism evidence="14 15">
    <name type="scientific">Fibrella aestuarina BUZ 2</name>
    <dbReference type="NCBI Taxonomy" id="1166018"/>
    <lineage>
        <taxon>Bacteria</taxon>
        <taxon>Pseudomonadati</taxon>
        <taxon>Bacteroidota</taxon>
        <taxon>Cytophagia</taxon>
        <taxon>Cytophagales</taxon>
        <taxon>Spirosomataceae</taxon>
        <taxon>Fibrella</taxon>
    </lineage>
</organism>
<evidence type="ECO:0000256" key="13">
    <source>
        <dbReference type="HAMAP-Rule" id="MF_00409"/>
    </source>
</evidence>
<keyword evidence="7 13" id="KW-0808">Transferase</keyword>
<evidence type="ECO:0000313" key="15">
    <source>
        <dbReference type="Proteomes" id="UP000011058"/>
    </source>
</evidence>
<dbReference type="STRING" id="1166018.FAES_3309"/>
<evidence type="ECO:0000256" key="1">
    <source>
        <dbReference type="ARBA" id="ARBA00002274"/>
    </source>
</evidence>
<sequence length="347" mass="38396">MVLKPLSSLYGGLLDLRNSLYDAGWLASFTPSQCCLSVGNLTVGGTGKTPAVTYLLRYLLNVDPALTGELATLSRGYGRKTRGFRLATPTDTAETLGDEPLQLYQTFGDQVTVVVDERRSNALQHLAAEQPAIGTVVLDDAFQHRAVRPHLNLLLMDYNRPFYRDEPFPGGRLRERRHGARRADAVIVTKCPHDPTPTERADMTAQIRRYARPAVPVWFAGLRYDTPRRFGTQAPHEPNAPVLLVSGLADARPLEQYVRDTWGLVLHVAYGDHHPYTRADVDQLLGTLPTGHTLLTTEKDRVKLAALLTPDELAARPLAYLPVAMQFWQEADATALASLVLGTLKNR</sequence>
<keyword evidence="9 13" id="KW-0418">Kinase</keyword>
<dbReference type="HAMAP" id="MF_00409">
    <property type="entry name" value="LpxK"/>
    <property type="match status" value="1"/>
</dbReference>
<protein>
    <recommendedName>
        <fullName evidence="4 13">Tetraacyldisaccharide 4'-kinase</fullName>
        <ecNumber evidence="3 13">2.7.1.130</ecNumber>
    </recommendedName>
    <alternativeName>
        <fullName evidence="12 13">Lipid A 4'-kinase</fullName>
    </alternativeName>
</protein>
<evidence type="ECO:0000256" key="11">
    <source>
        <dbReference type="ARBA" id="ARBA00023098"/>
    </source>
</evidence>
<dbReference type="PANTHER" id="PTHR42724:SF1">
    <property type="entry name" value="TETRAACYLDISACCHARIDE 4'-KINASE, MITOCHONDRIAL-RELATED"/>
    <property type="match status" value="1"/>
</dbReference>
<keyword evidence="15" id="KW-1185">Reference proteome</keyword>
<dbReference type="Pfam" id="PF02606">
    <property type="entry name" value="LpxK"/>
    <property type="match status" value="1"/>
</dbReference>
<comment type="similarity">
    <text evidence="13">Belongs to the LpxK family.</text>
</comment>
<comment type="function">
    <text evidence="1 13">Transfers the gamma-phosphate of ATP to the 4'-position of a tetraacyldisaccharide 1-phosphate intermediate (termed DS-1-P) to form tetraacyldisaccharide 1,4'-bis-phosphate (lipid IVA).</text>
</comment>
<name>I0KB14_9BACT</name>
<dbReference type="OrthoDB" id="9766423at2"/>
<comment type="pathway">
    <text evidence="2 13">Glycolipid biosynthesis; lipid IV(A) biosynthesis; lipid IV(A) from (3R)-3-hydroxytetradecanoyl-[acyl-carrier-protein] and UDP-N-acetyl-alpha-D-glucosamine: step 6/6.</text>
</comment>
<dbReference type="AlphaFoldDB" id="I0KB14"/>
<comment type="catalytic activity">
    <reaction evidence="13">
        <text>a lipid A disaccharide + ATP = a lipid IVA + ADP + H(+)</text>
        <dbReference type="Rhea" id="RHEA:67840"/>
        <dbReference type="ChEBI" id="CHEBI:15378"/>
        <dbReference type="ChEBI" id="CHEBI:30616"/>
        <dbReference type="ChEBI" id="CHEBI:176343"/>
        <dbReference type="ChEBI" id="CHEBI:176425"/>
        <dbReference type="ChEBI" id="CHEBI:456216"/>
        <dbReference type="EC" id="2.7.1.130"/>
    </reaction>
</comment>
<dbReference type="UniPathway" id="UPA00359">
    <property type="reaction ID" value="UER00482"/>
</dbReference>
<evidence type="ECO:0000313" key="14">
    <source>
        <dbReference type="EMBL" id="CCH01317.1"/>
    </source>
</evidence>
<dbReference type="GO" id="GO:0009029">
    <property type="term" value="F:lipid-A 4'-kinase activity"/>
    <property type="evidence" value="ECO:0007669"/>
    <property type="project" value="UniProtKB-UniRule"/>
</dbReference>
<evidence type="ECO:0000256" key="9">
    <source>
        <dbReference type="ARBA" id="ARBA00022777"/>
    </source>
</evidence>